<dbReference type="HOGENOM" id="CLU_007794_0_0_14"/>
<dbReference type="KEGG" id="aoc:Aocu_04470"/>
<evidence type="ECO:0000313" key="1">
    <source>
        <dbReference type="EMBL" id="CDR30520.1"/>
    </source>
</evidence>
<organism evidence="1 2">
    <name type="scientific">Acholeplasma oculi</name>
    <dbReference type="NCBI Taxonomy" id="35623"/>
    <lineage>
        <taxon>Bacteria</taxon>
        <taxon>Bacillati</taxon>
        <taxon>Mycoplasmatota</taxon>
        <taxon>Mollicutes</taxon>
        <taxon>Acholeplasmatales</taxon>
        <taxon>Acholeplasmataceae</taxon>
        <taxon>Acholeplasma</taxon>
    </lineage>
</organism>
<dbReference type="STRING" id="35623.Aocu_04470"/>
<proteinExistence type="predicted"/>
<dbReference type="InParanoid" id="A0A061A9F0"/>
<dbReference type="EMBL" id="LK028559">
    <property type="protein sequence ID" value="CDR30520.1"/>
    <property type="molecule type" value="Genomic_DNA"/>
</dbReference>
<name>A0A061A9F0_9MOLU</name>
<gene>
    <name evidence="1" type="ORF">Aocu_04470</name>
</gene>
<accession>A0A061A9F0</accession>
<sequence>MQWRFLVSKKYKLPIDSLVEQNMVDKISSVFKQYADKSVAKAIYAINSYLPNRNLLDLYITLNYAFKINKTEGNKEINTYLEFAEFAQKIISFYKSNPMNTDIQIHDLGEIQIPFADNLYPIIVGSRHNHSFIFHYFIDEIAVSNSIGDDVKELLEFNTELINNLKMGFDGRIDEYNNKIIIPSEKHFEQIYKTYDYFNERFSKLKVKQYFFAEDHPNKLHFIDKNNQSFLLFNTSLVIDYVGHEISKLADEQLIKVVNRTIQRYLINQFELSGEQSHVLNNAFIMDNPKEKPITECIATILLNERVIILLNEWVVQSQESLDNLHNQIMELHKQDKLHIMAYYKKGYKVYPIKKEIDIDFITINNHINITEQAVFFGEYGKPLRIIALDFLYFILRVNSFSQIMIFLDQYKNTEQQLFSSDGLSGLFESTLNTEGTLEMGAVTFSSVLIDLYTPEKTVLELFKNEFNQIPVIANDYLFDNPFHWKINDYKNGFVYAKRKGSDLLGIIRKHENKGYIFICRNKQHFNEAMINHEEINHIQTLDNLLSFMFDYFWEILKKVGFLDKEVQIFVIPEEASYEYQIKESEFKGKYLKGDFEFDSEHYTLRITINQSILFESIYMSKNREVECDFFREIFRVVDNSFFDIKKLEDEIISTNQLPKITDVGYIRIPYYKNMKNLSYWSDKSNFISVRKRIAQICQKVGIEPGEYRLEDAKLVIRKLQDTLISDFKSMIREYYYLDLHVMLLSLLAAIQFDILTAKDKIFTDDSMIEKEIADGYREQNIKFREDKKSELRYLLYLIEMNLKYGNRNNVITTKRHDVRDLLAYADWFVVLQDNADSFHWKMDTSSIEVSYDYLVNTNFTDDTMEKYKSLSERIYNSGSFVSEKVPNLLENVNLMDAFMKDFGFSFDAFIKVLGILSDNGNEKDLYEIYPDVIRFDIDRLVDIVMGEISELNTKEKALAVLNKLTVNDEYLSYIFKEDIIKDMNVIPIWEREYRPNRFDLKPLTSAGDSYIFSPIICYQTLMLWGNSFVGLYPVHEYNIPNILTEIDRLKKITQDDMVQAIYNLFQQKGYKSVFKELKLHKRGKHPEDLGDYDILVYDKTKNIIWNIESKVIQHVGSISEFAKQQNTFFSKGKYDEKFQRRIDYLAENSLAILTDLKITNTEDLPVISNLMVTNKVFISEFKEVDFSIISFGELKKLI</sequence>
<dbReference type="AlphaFoldDB" id="A0A061A9F0"/>
<dbReference type="PATRIC" id="fig|35623.3.peg.448"/>
<dbReference type="Proteomes" id="UP000032434">
    <property type="component" value="Chromosome 1"/>
</dbReference>
<reference evidence="2" key="1">
    <citation type="submission" date="2014-05" db="EMBL/GenBank/DDBJ databases">
        <authorList>
            <person name="Kube M."/>
        </authorList>
    </citation>
    <scope>NUCLEOTIDE SEQUENCE [LARGE SCALE GENOMIC DNA]</scope>
</reference>
<protein>
    <submittedName>
        <fullName evidence="1">Uncharacterized protein</fullName>
    </submittedName>
</protein>
<keyword evidence="2" id="KW-1185">Reference proteome</keyword>
<evidence type="ECO:0000313" key="2">
    <source>
        <dbReference type="Proteomes" id="UP000032434"/>
    </source>
</evidence>